<gene>
    <name evidence="4" type="primary">PRKRA</name>
    <name evidence="4" type="ORF">FJT64_009337</name>
</gene>
<feature type="domain" description="DRBM" evidence="3">
    <location>
        <begin position="31"/>
        <end position="98"/>
    </location>
</feature>
<reference evidence="4 5" key="1">
    <citation type="submission" date="2019-07" db="EMBL/GenBank/DDBJ databases">
        <title>Draft genome assembly of a fouling barnacle, Amphibalanus amphitrite (Darwin, 1854): The first reference genome for Thecostraca.</title>
        <authorList>
            <person name="Kim W."/>
        </authorList>
    </citation>
    <scope>NUCLEOTIDE SEQUENCE [LARGE SCALE GENOMIC DNA]</scope>
    <source>
        <strain evidence="4">SNU_AA5</strain>
        <tissue evidence="4">Soma without cirri and trophi</tissue>
    </source>
</reference>
<accession>A0A6A4VHV9</accession>
<dbReference type="InterPro" id="IPR014720">
    <property type="entry name" value="dsRBD_dom"/>
</dbReference>
<dbReference type="GO" id="GO:0016301">
    <property type="term" value="F:kinase activity"/>
    <property type="evidence" value="ECO:0007669"/>
    <property type="project" value="UniProtKB-KW"/>
</dbReference>
<dbReference type="Proteomes" id="UP000440578">
    <property type="component" value="Unassembled WGS sequence"/>
</dbReference>
<dbReference type="GO" id="GO:0005737">
    <property type="term" value="C:cytoplasm"/>
    <property type="evidence" value="ECO:0007669"/>
    <property type="project" value="TreeGrafter"/>
</dbReference>
<dbReference type="PROSITE" id="PS50137">
    <property type="entry name" value="DS_RBD"/>
    <property type="match status" value="3"/>
</dbReference>
<dbReference type="CDD" id="cd19862">
    <property type="entry name" value="DSRM_PRKRA-like_rpt1"/>
    <property type="match status" value="1"/>
</dbReference>
<evidence type="ECO:0000259" key="3">
    <source>
        <dbReference type="PROSITE" id="PS50137"/>
    </source>
</evidence>
<dbReference type="GO" id="GO:0035197">
    <property type="term" value="F:siRNA binding"/>
    <property type="evidence" value="ECO:0007669"/>
    <property type="project" value="TreeGrafter"/>
</dbReference>
<dbReference type="SUPFAM" id="SSF54768">
    <property type="entry name" value="dsRNA-binding domain-like"/>
    <property type="match status" value="3"/>
</dbReference>
<comment type="caution">
    <text evidence="4">The sequence shown here is derived from an EMBL/GenBank/DDBJ whole genome shotgun (WGS) entry which is preliminary data.</text>
</comment>
<dbReference type="GO" id="GO:0070578">
    <property type="term" value="C:RISC-loading complex"/>
    <property type="evidence" value="ECO:0007669"/>
    <property type="project" value="TreeGrafter"/>
</dbReference>
<keyword evidence="1 2" id="KW-0694">RNA-binding</keyword>
<dbReference type="SMART" id="SM00358">
    <property type="entry name" value="DSRM"/>
    <property type="match status" value="2"/>
</dbReference>
<dbReference type="OrthoDB" id="10056847at2759"/>
<dbReference type="FunFam" id="3.30.160.20:FF:000007">
    <property type="entry name" value="Double-stranded RNA-binding protein Staufen homolog 1"/>
    <property type="match status" value="2"/>
</dbReference>
<feature type="domain" description="DRBM" evidence="3">
    <location>
        <begin position="287"/>
        <end position="355"/>
    </location>
</feature>
<dbReference type="GO" id="GO:0030422">
    <property type="term" value="P:siRNA processing"/>
    <property type="evidence" value="ECO:0007669"/>
    <property type="project" value="TreeGrafter"/>
</dbReference>
<dbReference type="AlphaFoldDB" id="A0A6A4VHV9"/>
<evidence type="ECO:0000256" key="1">
    <source>
        <dbReference type="ARBA" id="ARBA00022884"/>
    </source>
</evidence>
<keyword evidence="4" id="KW-0418">Kinase</keyword>
<proteinExistence type="predicted"/>
<dbReference type="Gene3D" id="3.30.160.20">
    <property type="match status" value="3"/>
</dbReference>
<protein>
    <submittedName>
        <fullName evidence="4">Interferon-inducible double-stranded RNA-dependent protein kinase activator A</fullName>
    </submittedName>
</protein>
<dbReference type="EMBL" id="VIIS01001799">
    <property type="protein sequence ID" value="KAF0292719.1"/>
    <property type="molecule type" value="Genomic_DNA"/>
</dbReference>
<evidence type="ECO:0000313" key="4">
    <source>
        <dbReference type="EMBL" id="KAF0292719.1"/>
    </source>
</evidence>
<dbReference type="GO" id="GO:0003725">
    <property type="term" value="F:double-stranded RNA binding"/>
    <property type="evidence" value="ECO:0007669"/>
    <property type="project" value="TreeGrafter"/>
</dbReference>
<dbReference type="GO" id="GO:0016442">
    <property type="term" value="C:RISC complex"/>
    <property type="evidence" value="ECO:0007669"/>
    <property type="project" value="TreeGrafter"/>
</dbReference>
<dbReference type="GO" id="GO:0005634">
    <property type="term" value="C:nucleus"/>
    <property type="evidence" value="ECO:0007669"/>
    <property type="project" value="TreeGrafter"/>
</dbReference>
<dbReference type="PANTHER" id="PTHR46205:SF3">
    <property type="entry name" value="LOQUACIOUS, ISOFORM B"/>
    <property type="match status" value="1"/>
</dbReference>
<keyword evidence="4" id="KW-0808">Transferase</keyword>
<evidence type="ECO:0000256" key="2">
    <source>
        <dbReference type="PROSITE-ProRule" id="PRU00266"/>
    </source>
</evidence>
<dbReference type="Pfam" id="PF00035">
    <property type="entry name" value="dsrm"/>
    <property type="match status" value="2"/>
</dbReference>
<name>A0A6A4VHV9_AMPAM</name>
<dbReference type="PANTHER" id="PTHR46205">
    <property type="entry name" value="LOQUACIOUS, ISOFORM B"/>
    <property type="match status" value="1"/>
</dbReference>
<dbReference type="CDD" id="cd19864">
    <property type="entry name" value="DSRM_PRKRA-like_rpt3"/>
    <property type="match status" value="1"/>
</dbReference>
<dbReference type="InterPro" id="IPR051247">
    <property type="entry name" value="RLC_Component"/>
</dbReference>
<organism evidence="4 5">
    <name type="scientific">Amphibalanus amphitrite</name>
    <name type="common">Striped barnacle</name>
    <name type="synonym">Balanus amphitrite</name>
    <dbReference type="NCBI Taxonomy" id="1232801"/>
    <lineage>
        <taxon>Eukaryota</taxon>
        <taxon>Metazoa</taxon>
        <taxon>Ecdysozoa</taxon>
        <taxon>Arthropoda</taxon>
        <taxon>Crustacea</taxon>
        <taxon>Multicrustacea</taxon>
        <taxon>Cirripedia</taxon>
        <taxon>Thoracica</taxon>
        <taxon>Thoracicalcarea</taxon>
        <taxon>Balanomorpha</taxon>
        <taxon>Balanoidea</taxon>
        <taxon>Balanidae</taxon>
        <taxon>Amphibalaninae</taxon>
        <taxon>Amphibalanus</taxon>
    </lineage>
</organism>
<keyword evidence="5" id="KW-1185">Reference proteome</keyword>
<evidence type="ECO:0000313" key="5">
    <source>
        <dbReference type="Proteomes" id="UP000440578"/>
    </source>
</evidence>
<dbReference type="GO" id="GO:0070920">
    <property type="term" value="P:regulation of regulatory ncRNA processing"/>
    <property type="evidence" value="ECO:0007669"/>
    <property type="project" value="TreeGrafter"/>
</dbReference>
<sequence>MEPILNGISSPDAEVEAKPLNLVTPSIPTKTPVSLLQELAAKQCITPKYDLLQVEGAVHEPTFLYRATVGEFVASGQGQSKKKAKHMAARAVLDQLLGQQAATPLVPSARPAALAELPLLPCEDDAAGNPVGRLQELCMSRRWPPPTYELVHEEGQPHERTFTIACCIGTKAREIGVGKSKKCAKRQASSLMLSKLRDSSPADGASVLDDEDEVGVRWSGERDWNQPRDWGKLALKMSSCASLRDGWQPKLAQQGGARVSQFHRSLKTSTAPLVTQLQNLSLDSVFNCSQHLEELAHEQNFEVTWVDIDEQTTEGRHHCLVQLSTLPVAVCYGTGDDPSGAKSDAAHNALEYLKIMVQQ</sequence>
<feature type="domain" description="DRBM" evidence="3">
    <location>
        <begin position="129"/>
        <end position="198"/>
    </location>
</feature>